<dbReference type="KEGG" id="fcs:TRV642_3326"/>
<dbReference type="InterPro" id="IPR008969">
    <property type="entry name" value="CarboxyPept-like_regulatory"/>
</dbReference>
<dbReference type="Pfam" id="PF13715">
    <property type="entry name" value="CarbopepD_reg_2"/>
    <property type="match status" value="1"/>
</dbReference>
<dbReference type="AlphaFoldDB" id="A0A9W4X4G9"/>
<dbReference type="Proteomes" id="UP001152749">
    <property type="component" value="Chromosome"/>
</dbReference>
<evidence type="ECO:0000256" key="1">
    <source>
        <dbReference type="SAM" id="SignalP"/>
    </source>
</evidence>
<organism evidence="2 3">
    <name type="scientific">Flavobacterium collinsii</name>
    <dbReference type="NCBI Taxonomy" id="1114861"/>
    <lineage>
        <taxon>Bacteria</taxon>
        <taxon>Pseudomonadati</taxon>
        <taxon>Bacteroidota</taxon>
        <taxon>Flavobacteriia</taxon>
        <taxon>Flavobacteriales</taxon>
        <taxon>Flavobacteriaceae</taxon>
        <taxon>Flavobacterium</taxon>
    </lineage>
</organism>
<gene>
    <name evidence="2" type="ORF">TRV642_3326</name>
</gene>
<sequence length="339" mass="39089">MKKLIFLYFLFCSLNSFSQRMNGKVSDKENTPLPGALIYLDGTTISTISDGNGNFTLEYDPKANNILVVSFLGYENEYIAGSDFQKNLNIHLNFAKNSLKEVVVNRKDMFRRDQKLKIFREYFIGKTVNSKKVVIQNEDDIYFKYDKEKFVLKAFSDKPLIIINPSLGYKISYELQNFEVTFSKRSVLSSDVVKNFYSGLSHFEEIANSDLILTKREEAFKGSLINFFRNLSNGTWSKDEFLLSKNSDTVISDNCFKISKEEFSTKVEVVKQAQQQDKEIIASYDVLFKNKEESSVIFETNTFYVYKYGNISNISDIVFLGQIAKERVAEMLPLNYGIK</sequence>
<name>A0A9W4X4G9_9FLAO</name>
<dbReference type="SUPFAM" id="SSF49464">
    <property type="entry name" value="Carboxypeptidase regulatory domain-like"/>
    <property type="match status" value="1"/>
</dbReference>
<feature type="signal peptide" evidence="1">
    <location>
        <begin position="1"/>
        <end position="18"/>
    </location>
</feature>
<accession>A0A9W4X4G9</accession>
<feature type="chain" id="PRO_5040897432" evidence="1">
    <location>
        <begin position="19"/>
        <end position="339"/>
    </location>
</feature>
<dbReference type="EMBL" id="OX336425">
    <property type="protein sequence ID" value="CAI2768131.1"/>
    <property type="molecule type" value="Genomic_DNA"/>
</dbReference>
<dbReference type="Gene3D" id="2.60.40.1120">
    <property type="entry name" value="Carboxypeptidase-like, regulatory domain"/>
    <property type="match status" value="1"/>
</dbReference>
<keyword evidence="1" id="KW-0732">Signal</keyword>
<protein>
    <submittedName>
        <fullName evidence="2">CarboxypepD_reg-like domain-containing protein</fullName>
    </submittedName>
</protein>
<reference evidence="2" key="1">
    <citation type="submission" date="2022-09" db="EMBL/GenBank/DDBJ databases">
        <authorList>
            <person name="Duchaud E."/>
        </authorList>
    </citation>
    <scope>NUCLEOTIDE SEQUENCE</scope>
    <source>
        <strain evidence="2">TRV642</strain>
    </source>
</reference>
<evidence type="ECO:0000313" key="2">
    <source>
        <dbReference type="EMBL" id="CAI2768131.1"/>
    </source>
</evidence>
<evidence type="ECO:0000313" key="3">
    <source>
        <dbReference type="Proteomes" id="UP001152749"/>
    </source>
</evidence>
<dbReference type="RefSeq" id="WP_263360811.1">
    <property type="nucleotide sequence ID" value="NZ_OX336425.1"/>
</dbReference>
<proteinExistence type="predicted"/>